<dbReference type="EMBL" id="AWSD01000029">
    <property type="protein sequence ID" value="ERH23204.1"/>
    <property type="molecule type" value="Genomic_DNA"/>
</dbReference>
<name>U1QN89_9ACTO</name>
<dbReference type="HOGENOM" id="CLU_3039583_0_0_11"/>
<dbReference type="Proteomes" id="UP000016498">
    <property type="component" value="Unassembled WGS sequence"/>
</dbReference>
<evidence type="ECO:0000313" key="1">
    <source>
        <dbReference type="EMBL" id="ERH23204.1"/>
    </source>
</evidence>
<organism evidence="1 2">
    <name type="scientific">Actinomyces johnsonii F0510</name>
    <dbReference type="NCBI Taxonomy" id="1227262"/>
    <lineage>
        <taxon>Bacteria</taxon>
        <taxon>Bacillati</taxon>
        <taxon>Actinomycetota</taxon>
        <taxon>Actinomycetes</taxon>
        <taxon>Actinomycetales</taxon>
        <taxon>Actinomycetaceae</taxon>
        <taxon>Actinomyces</taxon>
    </lineage>
</organism>
<sequence>MPLVCSVSVWHRTSAALVSRETEGTKREVLDDDEHEMFRSFVFLTTQERPSPSA</sequence>
<comment type="caution">
    <text evidence="1">The sequence shown here is derived from an EMBL/GenBank/DDBJ whole genome shotgun (WGS) entry which is preliminary data.</text>
</comment>
<evidence type="ECO:0000313" key="2">
    <source>
        <dbReference type="Proteomes" id="UP000016498"/>
    </source>
</evidence>
<proteinExistence type="predicted"/>
<reference evidence="1 2" key="1">
    <citation type="submission" date="2013-06" db="EMBL/GenBank/DDBJ databases">
        <authorList>
            <person name="Weinstock G."/>
            <person name="Sodergren E."/>
            <person name="Lobos E.A."/>
            <person name="Fulton L."/>
            <person name="Fulton R."/>
            <person name="Courtney L."/>
            <person name="Fronick C."/>
            <person name="O'Laughlin M."/>
            <person name="Godfrey J."/>
            <person name="Wilson R.M."/>
            <person name="Miner T."/>
            <person name="Farmer C."/>
            <person name="Delehaunty K."/>
            <person name="Cordes M."/>
            <person name="Minx P."/>
            <person name="Tomlinson C."/>
            <person name="Chen J."/>
            <person name="Wollam A."/>
            <person name="Pepin K.H."/>
            <person name="Bhonagiri V."/>
            <person name="Zhang X."/>
            <person name="Warren W."/>
            <person name="Mitreva M."/>
            <person name="Mardis E.R."/>
            <person name="Wilson R.K."/>
        </authorList>
    </citation>
    <scope>NUCLEOTIDE SEQUENCE [LARGE SCALE GENOMIC DNA]</scope>
    <source>
        <strain evidence="1 2">F0510</strain>
    </source>
</reference>
<dbReference type="AlphaFoldDB" id="U1QN89"/>
<gene>
    <name evidence="1" type="ORF">HMPREF1549_00238</name>
</gene>
<protein>
    <submittedName>
        <fullName evidence="1">Uncharacterized protein</fullName>
    </submittedName>
</protein>
<accession>U1QN89</accession>